<evidence type="ECO:0000313" key="2">
    <source>
        <dbReference type="Proteomes" id="UP000287853"/>
    </source>
</evidence>
<name>A0A3S3QZC8_9BACT</name>
<proteinExistence type="predicted"/>
<organism evidence="1 2">
    <name type="scientific">Candidatus Electrothrix aarhusensis</name>
    <dbReference type="NCBI Taxonomy" id="1859131"/>
    <lineage>
        <taxon>Bacteria</taxon>
        <taxon>Pseudomonadati</taxon>
        <taxon>Thermodesulfobacteriota</taxon>
        <taxon>Desulfobulbia</taxon>
        <taxon>Desulfobulbales</taxon>
        <taxon>Desulfobulbaceae</taxon>
        <taxon>Candidatus Electrothrix</taxon>
    </lineage>
</organism>
<sequence>MKNQELEIDKLIEVDVFSGDFYAGTPSTFLRKLEKDVKSLKSTG</sequence>
<gene>
    <name evidence="1" type="ORF">H206_03851</name>
</gene>
<comment type="caution">
    <text evidence="1">The sequence shown here is derived from an EMBL/GenBank/DDBJ whole genome shotgun (WGS) entry which is preliminary data.</text>
</comment>
<keyword evidence="2" id="KW-1185">Reference proteome</keyword>
<feature type="non-terminal residue" evidence="1">
    <location>
        <position position="44"/>
    </location>
</feature>
<dbReference type="EMBL" id="MTKO01000066">
    <property type="protein sequence ID" value="RWX46292.1"/>
    <property type="molecule type" value="Genomic_DNA"/>
</dbReference>
<protein>
    <submittedName>
        <fullName evidence="1">Uncharacterized protein</fullName>
    </submittedName>
</protein>
<evidence type="ECO:0000313" key="1">
    <source>
        <dbReference type="EMBL" id="RWX46292.1"/>
    </source>
</evidence>
<reference evidence="1 2" key="1">
    <citation type="submission" date="2017-01" db="EMBL/GenBank/DDBJ databases">
        <title>The cable genome- insights into the physiology and evolution of filamentous bacteria capable of sulfide oxidation via long distance electron transfer.</title>
        <authorList>
            <person name="Schreiber L."/>
            <person name="Bjerg J.T."/>
            <person name="Boggild A."/>
            <person name="Van De Vossenberg J."/>
            <person name="Meysman F."/>
            <person name="Nielsen L.P."/>
            <person name="Schramm A."/>
            <person name="Kjeldsen K.U."/>
        </authorList>
    </citation>
    <scope>NUCLEOTIDE SEQUENCE [LARGE SCALE GENOMIC DNA]</scope>
    <source>
        <strain evidence="1">MCF</strain>
    </source>
</reference>
<dbReference type="AlphaFoldDB" id="A0A3S3QZC8"/>
<accession>A0A3S3QZC8</accession>
<dbReference type="Proteomes" id="UP000287853">
    <property type="component" value="Unassembled WGS sequence"/>
</dbReference>